<feature type="compositionally biased region" description="Polar residues" evidence="7">
    <location>
        <begin position="1966"/>
        <end position="1998"/>
    </location>
</feature>
<feature type="compositionally biased region" description="Low complexity" evidence="7">
    <location>
        <begin position="1473"/>
        <end position="1507"/>
    </location>
</feature>
<keyword evidence="10" id="KW-1185">Reference proteome</keyword>
<organism evidence="9 10">
    <name type="scientific">Elysia marginata</name>
    <dbReference type="NCBI Taxonomy" id="1093978"/>
    <lineage>
        <taxon>Eukaryota</taxon>
        <taxon>Metazoa</taxon>
        <taxon>Spiralia</taxon>
        <taxon>Lophotrochozoa</taxon>
        <taxon>Mollusca</taxon>
        <taxon>Gastropoda</taxon>
        <taxon>Heterobranchia</taxon>
        <taxon>Euthyneura</taxon>
        <taxon>Panpulmonata</taxon>
        <taxon>Sacoglossa</taxon>
        <taxon>Placobranchoidea</taxon>
        <taxon>Plakobranchidae</taxon>
        <taxon>Elysia</taxon>
    </lineage>
</organism>
<feature type="compositionally biased region" description="Polar residues" evidence="7">
    <location>
        <begin position="1209"/>
        <end position="1223"/>
    </location>
</feature>
<name>A0AAV4HHS8_9GAST</name>
<evidence type="ECO:0000256" key="1">
    <source>
        <dbReference type="ARBA" id="ARBA00004123"/>
    </source>
</evidence>
<evidence type="ECO:0000256" key="5">
    <source>
        <dbReference type="ARBA" id="ARBA00023242"/>
    </source>
</evidence>
<evidence type="ECO:0000313" key="10">
    <source>
        <dbReference type="Proteomes" id="UP000762676"/>
    </source>
</evidence>
<feature type="compositionally biased region" description="Basic residues" evidence="7">
    <location>
        <begin position="1546"/>
        <end position="1558"/>
    </location>
</feature>
<feature type="compositionally biased region" description="Low complexity" evidence="7">
    <location>
        <begin position="2075"/>
        <end position="2086"/>
    </location>
</feature>
<feature type="compositionally biased region" description="Polar residues" evidence="7">
    <location>
        <begin position="1267"/>
        <end position="1316"/>
    </location>
</feature>
<feature type="compositionally biased region" description="Basic and acidic residues" evidence="7">
    <location>
        <begin position="1080"/>
        <end position="1095"/>
    </location>
</feature>
<feature type="compositionally biased region" description="Polar residues" evidence="7">
    <location>
        <begin position="1662"/>
        <end position="1672"/>
    </location>
</feature>
<evidence type="ECO:0000313" key="9">
    <source>
        <dbReference type="EMBL" id="GFR96276.1"/>
    </source>
</evidence>
<feature type="compositionally biased region" description="Basic and acidic residues" evidence="7">
    <location>
        <begin position="2012"/>
        <end position="2025"/>
    </location>
</feature>
<feature type="compositionally biased region" description="Basic residues" evidence="7">
    <location>
        <begin position="1674"/>
        <end position="1690"/>
    </location>
</feature>
<comment type="caution">
    <text evidence="9">The sequence shown here is derived from an EMBL/GenBank/DDBJ whole genome shotgun (WGS) entry which is preliminary data.</text>
</comment>
<evidence type="ECO:0000256" key="2">
    <source>
        <dbReference type="ARBA" id="ARBA00004574"/>
    </source>
</evidence>
<feature type="compositionally biased region" description="Basic and acidic residues" evidence="7">
    <location>
        <begin position="1428"/>
        <end position="1454"/>
    </location>
</feature>
<evidence type="ECO:0000256" key="7">
    <source>
        <dbReference type="SAM" id="MobiDB-lite"/>
    </source>
</evidence>
<keyword evidence="6" id="KW-0131">Cell cycle</keyword>
<protein>
    <submittedName>
        <fullName evidence="9">Telomere-associated protein RIF1-like</fullName>
    </submittedName>
</protein>
<feature type="compositionally biased region" description="Basic and acidic residues" evidence="7">
    <location>
        <begin position="1184"/>
        <end position="1198"/>
    </location>
</feature>
<gene>
    <name evidence="9" type="ORF">ElyMa_000964400</name>
</gene>
<dbReference type="Pfam" id="PF12231">
    <property type="entry name" value="Rif1_N"/>
    <property type="match status" value="1"/>
</dbReference>
<dbReference type="InterPro" id="IPR022031">
    <property type="entry name" value="Rif1_N"/>
</dbReference>
<sequence length="2592" mass="287444">MNFAEVLKTLESQNCRLQDKEIAYQAVLNDFQSEVTHEGDESLRAESQRLLKLLSQDVLLNAENVVNICLEVLHHCLKISYFRSSQNSDSAQLLQALIRCAQKTQSVDVTPLVDMVEAVNAKAKAQSRSILEETVNMFHKFDEQISEELKPFCKRWARFILPGLVTVSDVTRERCFNVLMRYKAELCQAPDLSKHLTKAITSEFHKGPSINSMLEIIEIGFKGNSEAKCQAFIAWRSLISNFGLDKNVISDPKRIKLLMMVFKYDNAKTEPVAVEKMLTWWHFVVQIGPKLMHNFEKVVYPMLQFCVGNSKILLSQPSKTALKPSATNLPNKVLSLEPPAFPAVQKLGLEAVALLLSSVNDVRKITWNLEPVSSEVFEGSTTFAKHATVLLNATHQIFKNLKKDLDESLVVYTWTTLTCLIKRTLENSTKSELRDILSTFLTDLHNMVELNIFEGETLFKMAEACSTFPVKVLASTAFNVRSTLRGSPALLLSEVLLSPAVMKASSSSEGYLKLFAFLVDAGANNKQGALEFLQTVSDVLDCNASSLNSAEQLWKMWDTVAHTLQETVIASNEVNQGDALEYNFGCMHAVLLLPVKQQLANKVPETALKALIKTWKELYHSFARLSALVTTAEANACLEEICCKILKLEIEYKKPSDLECLASLANKMLDCVDFSAFATSQGPSAILTLSPRKWARRRQKPMGNLHSYVHLLETLQKNVNTLIFSEEEQENQQSNPSSVIFTANMLVDLYIRLFAHINTPALIFNCLSTLAEPVSRLFKNNAPCNIQRLFVPIFLVKVVLEKLWHEISLCIGGRYSEPYNSELLSSLSPLFEVTFLHSRRAIKNQAVALWNTTFSRALTLEYPVTLKPVLSRVKEKMSIVLPSWIDPEDIPIIAESPFSEMSMGMDSQIVPPPVLPSMPSPKRPRASMLNKDASPVATKNLSPPPGKSSPAKILTPKEARKLFSPTVSRNNIVDLMPEEEFVVINSPATKKKRLLTEHQKEVLKEKSVLPAMYNNLDASQDVSLMSQFGTETQNESSMTSDVIVINSSNSQDQEKKSNQPSAMLPPKFTEKPQPVRSSRRLFERTQSKESDKIEKEEMDNLDDPSGAKISENKVSKCTMELDCSKQKDRSLSPKENPTADGKEESPFVMFRQNAAESLISGMSKDSQVGVKSREAQNEDSLPNSDKKSKLPHEKEPRRVSLKTLDSPAAKNNNQTSTSLNSPCTGFKKNNEAGCRASCDGKRALTEEKSPNGPLKEQDSQVEKHANDSSVSNVLTSGLAQPIQTQSGNGNTELQYETKVASETDNSVTLVEDTQSPDFKKQGSRQNSQSITETPTKSDDSLSPHLRSTSARKLFVDDPPKRSDMSFIDKSSALGNQPLEADDVPLNPVHSDEAVSSSQGFEPVETTTQEKSKLQDIYTMFGFSQLMGEEAKDPSPSVETDHSQRPVVEDGKENDASEESENFVPSLMPTMATSNNTHSSLASSKSSESSPKTQVSSSDASSEKNSSSPEADFFPQQSTFQENSSSKDVLNKRKRTSPKKFNPSEKKRGRPLKNKHKQLHGNESSESNNETMQKSTRISESCSQEHGEVTPDIKSPTSATPVRGHSSTKRKRKISVEASENPKARKSISPEVDKEASELEFQEKQNTFHLAKVALKQERRKVASSNLTKSSGSKHMLRTRHKSSPPKKLRKLSGGGQIEADEVNKDVSLPLPNEEEATEENTMESDSDDDMPLVKLKTRPADKMSVSANQDKAASEDNQEHNPVTSAAVLEIESALPLPRSECSTPTKNVFDKAIMSNKTSVESSPSFSEKSFSVVDEVLSSVLSKMVQEMSSQENETINKQAPVAAEEFTPLLLSEDVQENMSKQLEESQDHLQAGQCKDGLQLNNEEPAGDSPVEQALSLEKQNLTETLSTKETVLVANCLQEGEQTVCNDASGSVIQGKSSKDDQDMEVSESSSPAAAIEREAQNNCSENALQTEHVQGVPTQEGSTASEHNSTDPNKMPLLPLESDVENAERRKTSETKSVLHDWSPSKSPSFSILKKASGQTPSPGRNRVSFAEPVVNGESPVREKYHIESISTSPLISRSSNQRKGTPFARDDEDDGYDVDDNDFYEGNDDDGDDDVDDDDDGYYDYNDHDDDEDDDDDGDDEDEDNDDDDNDDDDDDDDNYDVDYDDDDYEDNDDAAAADDGYYDYNDHDDDGDDDDDGGYDDDDDDDEEGDNDEYDDDDDDDGYYDSIDQGDDGDDDDDGGYDDDDDDDDDGYYDYNDHDDEDDDDDDDDEDDDDDDGDNYDVDYDDDDDYEDNDDAAAVDDADDNEDGRVSGYKRRLGHSMKQMRLLQGPENLPASPTKSPSQSPSHYKATQESQLDSKNPIFADLVDCTKPVDDILPQLTSSLWYRGLHHMMKGRSLNTIGDLACLTEVQVSQLPIRHPKIDTVRNSLKNYMAQHGLFKPIIKLNNPEVTNTPTSNGATLDEAVTPSSIADEGIEIQAHDDDLDRLSPIEGIEPEPCLNPAHSSRSSQDTTRRKSPESVASSETIQTSEPGLVSILTGLADEVGNGGVLQTLDTLQLFEVHQKLNGLFAAVVEEMKNRHSQNS</sequence>
<dbReference type="Proteomes" id="UP000762676">
    <property type="component" value="Unassembled WGS sequence"/>
</dbReference>
<keyword evidence="4" id="KW-0779">Telomere</keyword>
<dbReference type="GO" id="GO:0005634">
    <property type="term" value="C:nucleus"/>
    <property type="evidence" value="ECO:0007669"/>
    <property type="project" value="UniProtKB-SubCell"/>
</dbReference>
<feature type="domain" description="Telomere-associated protein Rif1 N-terminal" evidence="8">
    <location>
        <begin position="205"/>
        <end position="299"/>
    </location>
</feature>
<feature type="compositionally biased region" description="Polar residues" evidence="7">
    <location>
        <begin position="1514"/>
        <end position="1527"/>
    </location>
</feature>
<dbReference type="CDD" id="cd14267">
    <property type="entry name" value="Rif1_CTD_C-II_like"/>
    <property type="match status" value="1"/>
</dbReference>
<dbReference type="GO" id="GO:0000723">
    <property type="term" value="P:telomere maintenance"/>
    <property type="evidence" value="ECO:0007669"/>
    <property type="project" value="TreeGrafter"/>
</dbReference>
<feature type="region of interest" description="Disordered" evidence="7">
    <location>
        <begin position="2495"/>
        <end position="2535"/>
    </location>
</feature>
<feature type="compositionally biased region" description="Acidic residues" evidence="7">
    <location>
        <begin position="1712"/>
        <end position="1730"/>
    </location>
</feature>
<feature type="region of interest" description="Disordered" evidence="7">
    <location>
        <begin position="1853"/>
        <end position="1894"/>
    </location>
</feature>
<feature type="compositionally biased region" description="Basic and acidic residues" evidence="7">
    <location>
        <begin position="1122"/>
        <end position="1132"/>
    </location>
</feature>
<keyword evidence="5" id="KW-0539">Nucleus</keyword>
<feature type="compositionally biased region" description="Polar residues" evidence="7">
    <location>
        <begin position="1393"/>
        <end position="1406"/>
    </location>
</feature>
<dbReference type="PANTHER" id="PTHR22928:SF3">
    <property type="entry name" value="TELOMERE-ASSOCIATED PROTEIN RIF1"/>
    <property type="match status" value="1"/>
</dbReference>
<feature type="region of interest" description="Disordered" evidence="7">
    <location>
        <begin position="1934"/>
        <end position="2364"/>
    </location>
</feature>
<evidence type="ECO:0000259" key="8">
    <source>
        <dbReference type="Pfam" id="PF12231"/>
    </source>
</evidence>
<dbReference type="GO" id="GO:0140445">
    <property type="term" value="C:chromosome, telomeric repeat region"/>
    <property type="evidence" value="ECO:0007669"/>
    <property type="project" value="TreeGrafter"/>
</dbReference>
<feature type="compositionally biased region" description="Acidic residues" evidence="7">
    <location>
        <begin position="2097"/>
        <end position="2184"/>
    </location>
</feature>
<feature type="compositionally biased region" description="Acidic residues" evidence="7">
    <location>
        <begin position="2194"/>
        <end position="2314"/>
    </location>
</feature>
<feature type="compositionally biased region" description="Polar residues" evidence="7">
    <location>
        <begin position="1323"/>
        <end position="1334"/>
    </location>
</feature>
<comment type="subcellular location">
    <subcellularLocation>
        <location evidence="2">Chromosome</location>
        <location evidence="2">Telomere</location>
    </subcellularLocation>
    <subcellularLocation>
        <location evidence="1">Nucleus</location>
    </subcellularLocation>
</comment>
<keyword evidence="3" id="KW-0158">Chromosome</keyword>
<feature type="region of interest" description="Disordered" evidence="7">
    <location>
        <begin position="1049"/>
        <end position="1637"/>
    </location>
</feature>
<evidence type="ECO:0000256" key="6">
    <source>
        <dbReference type="ARBA" id="ARBA00023306"/>
    </source>
</evidence>
<feature type="compositionally biased region" description="Polar residues" evidence="7">
    <location>
        <begin position="1560"/>
        <end position="1581"/>
    </location>
</feature>
<feature type="compositionally biased region" description="Polar residues" evidence="7">
    <location>
        <begin position="2343"/>
        <end position="2364"/>
    </location>
</feature>
<evidence type="ECO:0000256" key="3">
    <source>
        <dbReference type="ARBA" id="ARBA00022454"/>
    </source>
</evidence>
<accession>A0AAV4HHS8</accession>
<dbReference type="EMBL" id="BMAT01001966">
    <property type="protein sequence ID" value="GFR96276.1"/>
    <property type="molecule type" value="Genomic_DNA"/>
</dbReference>
<feature type="compositionally biased region" description="Basic and acidic residues" evidence="7">
    <location>
        <begin position="1238"/>
        <end position="1266"/>
    </location>
</feature>
<dbReference type="PANTHER" id="PTHR22928">
    <property type="entry name" value="TELOMERE-ASSOCIATED PROTEIN RIF1"/>
    <property type="match status" value="1"/>
</dbReference>
<evidence type="ECO:0000256" key="4">
    <source>
        <dbReference type="ARBA" id="ARBA00022895"/>
    </source>
</evidence>
<reference evidence="9 10" key="1">
    <citation type="journal article" date="2021" name="Elife">
        <title>Chloroplast acquisition without the gene transfer in kleptoplastic sea slugs, Plakobranchus ocellatus.</title>
        <authorList>
            <person name="Maeda T."/>
            <person name="Takahashi S."/>
            <person name="Yoshida T."/>
            <person name="Shimamura S."/>
            <person name="Takaki Y."/>
            <person name="Nagai Y."/>
            <person name="Toyoda A."/>
            <person name="Suzuki Y."/>
            <person name="Arimoto A."/>
            <person name="Ishii H."/>
            <person name="Satoh N."/>
            <person name="Nishiyama T."/>
            <person name="Hasebe M."/>
            <person name="Maruyama T."/>
            <person name="Minagawa J."/>
            <person name="Obokata J."/>
            <person name="Shigenobu S."/>
        </authorList>
    </citation>
    <scope>NUCLEOTIDE SEQUENCE [LARGE SCALE GENOMIC DNA]</scope>
</reference>
<feature type="compositionally biased region" description="Basic and acidic residues" evidence="7">
    <location>
        <begin position="1353"/>
        <end position="1363"/>
    </location>
</feature>
<proteinExistence type="predicted"/>
<feature type="region of interest" description="Disordered" evidence="7">
    <location>
        <begin position="1655"/>
        <end position="1762"/>
    </location>
</feature>